<evidence type="ECO:0000313" key="4">
    <source>
        <dbReference type="Proteomes" id="UP000319722"/>
    </source>
</evidence>
<evidence type="ECO:0000313" key="3">
    <source>
        <dbReference type="EMBL" id="TWD77694.1"/>
    </source>
</evidence>
<feature type="transmembrane region" description="Helical" evidence="1">
    <location>
        <begin position="343"/>
        <end position="362"/>
    </location>
</feature>
<dbReference type="PANTHER" id="PTHR30590">
    <property type="entry name" value="INNER MEMBRANE PROTEIN"/>
    <property type="match status" value="1"/>
</dbReference>
<feature type="transmembrane region" description="Helical" evidence="1">
    <location>
        <begin position="100"/>
        <end position="132"/>
    </location>
</feature>
<dbReference type="Pfam" id="PF04235">
    <property type="entry name" value="DUF418"/>
    <property type="match status" value="1"/>
</dbReference>
<proteinExistence type="predicted"/>
<feature type="transmembrane region" description="Helical" evidence="1">
    <location>
        <begin position="318"/>
        <end position="337"/>
    </location>
</feature>
<keyword evidence="1" id="KW-1133">Transmembrane helix</keyword>
<feature type="transmembrane region" description="Helical" evidence="1">
    <location>
        <begin position="178"/>
        <end position="197"/>
    </location>
</feature>
<reference evidence="3 4" key="1">
    <citation type="submission" date="2019-06" db="EMBL/GenBank/DDBJ databases">
        <title>Sorghum-associated microbial communities from plants grown in Nebraska, USA.</title>
        <authorList>
            <person name="Schachtman D."/>
        </authorList>
    </citation>
    <scope>NUCLEOTIDE SEQUENCE [LARGE SCALE GENOMIC DNA]</scope>
    <source>
        <strain evidence="3 4">T529</strain>
    </source>
</reference>
<dbReference type="AlphaFoldDB" id="A0A561BFN8"/>
<dbReference type="OrthoDB" id="9807744at2"/>
<evidence type="ECO:0000256" key="1">
    <source>
        <dbReference type="SAM" id="Phobius"/>
    </source>
</evidence>
<dbReference type="InterPro" id="IPR007349">
    <property type="entry name" value="DUF418"/>
</dbReference>
<organism evidence="3 4">
    <name type="scientific">Variovorax beijingensis</name>
    <dbReference type="NCBI Taxonomy" id="2496117"/>
    <lineage>
        <taxon>Bacteria</taxon>
        <taxon>Pseudomonadati</taxon>
        <taxon>Pseudomonadota</taxon>
        <taxon>Betaproteobacteria</taxon>
        <taxon>Burkholderiales</taxon>
        <taxon>Comamonadaceae</taxon>
        <taxon>Variovorax</taxon>
    </lineage>
</organism>
<accession>A0A561BFN8</accession>
<dbReference type="PANTHER" id="PTHR30590:SF2">
    <property type="entry name" value="INNER MEMBRANE PROTEIN"/>
    <property type="match status" value="1"/>
</dbReference>
<keyword evidence="1" id="KW-0812">Transmembrane</keyword>
<evidence type="ECO:0000259" key="2">
    <source>
        <dbReference type="Pfam" id="PF04235"/>
    </source>
</evidence>
<comment type="caution">
    <text evidence="3">The sequence shown here is derived from an EMBL/GenBank/DDBJ whole genome shotgun (WGS) entry which is preliminary data.</text>
</comment>
<feature type="transmembrane region" description="Helical" evidence="1">
    <location>
        <begin position="244"/>
        <end position="261"/>
    </location>
</feature>
<feature type="transmembrane region" description="Helical" evidence="1">
    <location>
        <begin position="58"/>
        <end position="79"/>
    </location>
</feature>
<dbReference type="RefSeq" id="WP_145746218.1">
    <property type="nucleotide sequence ID" value="NZ_VIVL01000009.1"/>
</dbReference>
<feature type="transmembrane region" description="Helical" evidence="1">
    <location>
        <begin position="203"/>
        <end position="224"/>
    </location>
</feature>
<protein>
    <recommendedName>
        <fullName evidence="2">DUF418 domain-containing protein</fullName>
    </recommendedName>
</protein>
<dbReference type="Proteomes" id="UP000319722">
    <property type="component" value="Unassembled WGS sequence"/>
</dbReference>
<gene>
    <name evidence="3" type="ORF">FB547_109232</name>
</gene>
<dbReference type="InterPro" id="IPR052529">
    <property type="entry name" value="Bact_Transport_Assoc"/>
</dbReference>
<dbReference type="EMBL" id="VIVL01000009">
    <property type="protein sequence ID" value="TWD77694.1"/>
    <property type="molecule type" value="Genomic_DNA"/>
</dbReference>
<feature type="transmembrane region" description="Helical" evidence="1">
    <location>
        <begin position="138"/>
        <end position="158"/>
    </location>
</feature>
<sequence>MNTAPSERQQMVDALRGFALLGILVVNIASFASTYYGLGIPDPMAVSPADRGASFVRALVFESKFYLLFSFLFGYSFTLQMRAAERDGKPFVPRMVRRHVGLWALGVAHAVLLYYGDILTAYAVLGAVLLVLRRRSDVFLACTAIVLVLLTSLLWAAVGQMYTHADMQMAAQAAYGEAAAALAAYRATPATVVVQHLRDLSQTWWITALVQAPEALAMFLAGFIAGKRGLLAHAEAHRTLWWRVFWWGLAIGLPGALAYAWPTLRLSDPVRDIQALALTLLTAPFLSAAYAAGMLLVFQSARGRWLARLLAPAGRMALSNYLLQSAACAWIFLAYGLRWIGTVGPLATFAVAFAIFAGNLALSHWWMQRFAYGPAEWLLRAFTNLQRPPLRRRRHVDQRDSCAES</sequence>
<feature type="transmembrane region" description="Helical" evidence="1">
    <location>
        <begin position="273"/>
        <end position="298"/>
    </location>
</feature>
<feature type="domain" description="DUF418" evidence="2">
    <location>
        <begin position="225"/>
        <end position="385"/>
    </location>
</feature>
<keyword evidence="1" id="KW-0472">Membrane</keyword>
<name>A0A561BFN8_9BURK</name>
<feature type="transmembrane region" description="Helical" evidence="1">
    <location>
        <begin position="18"/>
        <end position="38"/>
    </location>
</feature>